<accession>A0A8X6NG08</accession>
<evidence type="ECO:0000313" key="2">
    <source>
        <dbReference type="EMBL" id="GFT11323.1"/>
    </source>
</evidence>
<proteinExistence type="predicted"/>
<protein>
    <submittedName>
        <fullName evidence="2">Uncharacterized protein</fullName>
    </submittedName>
</protein>
<keyword evidence="1" id="KW-0472">Membrane</keyword>
<name>A0A8X6NG08_NEPPI</name>
<keyword evidence="3" id="KW-1185">Reference proteome</keyword>
<evidence type="ECO:0000313" key="3">
    <source>
        <dbReference type="Proteomes" id="UP000887013"/>
    </source>
</evidence>
<feature type="transmembrane region" description="Helical" evidence="1">
    <location>
        <begin position="90"/>
        <end position="110"/>
    </location>
</feature>
<reference evidence="2" key="1">
    <citation type="submission" date="2020-08" db="EMBL/GenBank/DDBJ databases">
        <title>Multicomponent nature underlies the extraordinary mechanical properties of spider dragline silk.</title>
        <authorList>
            <person name="Kono N."/>
            <person name="Nakamura H."/>
            <person name="Mori M."/>
            <person name="Yoshida Y."/>
            <person name="Ohtoshi R."/>
            <person name="Malay A.D."/>
            <person name="Moran D.A.P."/>
            <person name="Tomita M."/>
            <person name="Numata K."/>
            <person name="Arakawa K."/>
        </authorList>
    </citation>
    <scope>NUCLEOTIDE SEQUENCE</scope>
</reference>
<comment type="caution">
    <text evidence="2">The sequence shown here is derived from an EMBL/GenBank/DDBJ whole genome shotgun (WGS) entry which is preliminary data.</text>
</comment>
<sequence>MHCVTQTRASERETSPFQYQQTQFQSVDPLPWPRGWIGVKGTVSMIKVIVMVLRYHIAQRRCIKWLARTSEPLECAIRAFYISYLIVQQLYSCFAMFSCLPSVFIVQYVVRPSLFF</sequence>
<keyword evidence="1" id="KW-1133">Transmembrane helix</keyword>
<keyword evidence="1" id="KW-0812">Transmembrane</keyword>
<dbReference type="AlphaFoldDB" id="A0A8X6NG08"/>
<dbReference type="Proteomes" id="UP000887013">
    <property type="component" value="Unassembled WGS sequence"/>
</dbReference>
<evidence type="ECO:0000256" key="1">
    <source>
        <dbReference type="SAM" id="Phobius"/>
    </source>
</evidence>
<feature type="transmembrane region" description="Helical" evidence="1">
    <location>
        <begin position="35"/>
        <end position="55"/>
    </location>
</feature>
<dbReference type="EMBL" id="BMAW01008943">
    <property type="protein sequence ID" value="GFT11323.1"/>
    <property type="molecule type" value="Genomic_DNA"/>
</dbReference>
<organism evidence="2 3">
    <name type="scientific">Nephila pilipes</name>
    <name type="common">Giant wood spider</name>
    <name type="synonym">Nephila maculata</name>
    <dbReference type="NCBI Taxonomy" id="299642"/>
    <lineage>
        <taxon>Eukaryota</taxon>
        <taxon>Metazoa</taxon>
        <taxon>Ecdysozoa</taxon>
        <taxon>Arthropoda</taxon>
        <taxon>Chelicerata</taxon>
        <taxon>Arachnida</taxon>
        <taxon>Araneae</taxon>
        <taxon>Araneomorphae</taxon>
        <taxon>Entelegynae</taxon>
        <taxon>Araneoidea</taxon>
        <taxon>Nephilidae</taxon>
        <taxon>Nephila</taxon>
    </lineage>
</organism>
<gene>
    <name evidence="2" type="ORF">NPIL_193301</name>
</gene>